<dbReference type="Proteomes" id="UP001595818">
    <property type="component" value="Unassembled WGS sequence"/>
</dbReference>
<sequence length="118" mass="12888">MGHFEMQKLKVLITVELVDYIPHSILSKTIIKKTTGDVSAVSFDSGEILPEKKSPFDIFIQVIEGKAEIFIDGKSKKLNSGEAIIIPAHLSSSIKANVRFKMISTTIKSGYEGVPLGP</sequence>
<dbReference type="EMBL" id="JBHSJJ010000004">
    <property type="protein sequence ID" value="MFC4871965.1"/>
    <property type="molecule type" value="Genomic_DNA"/>
</dbReference>
<comment type="caution">
    <text evidence="1">The sequence shown here is derived from an EMBL/GenBank/DDBJ whole genome shotgun (WGS) entry which is preliminary data.</text>
</comment>
<dbReference type="InterPro" id="IPR011051">
    <property type="entry name" value="RmlC_Cupin_sf"/>
</dbReference>
<dbReference type="CDD" id="cd02230">
    <property type="entry name" value="cupin_HP0902-like"/>
    <property type="match status" value="1"/>
</dbReference>
<proteinExistence type="predicted"/>
<reference evidence="2" key="1">
    <citation type="journal article" date="2019" name="Int. J. Syst. Evol. Microbiol.">
        <title>The Global Catalogue of Microorganisms (GCM) 10K type strain sequencing project: providing services to taxonomists for standard genome sequencing and annotation.</title>
        <authorList>
            <consortium name="The Broad Institute Genomics Platform"/>
            <consortium name="The Broad Institute Genome Sequencing Center for Infectious Disease"/>
            <person name="Wu L."/>
            <person name="Ma J."/>
        </authorList>
    </citation>
    <scope>NUCLEOTIDE SEQUENCE [LARGE SCALE GENOMIC DNA]</scope>
    <source>
        <strain evidence="2">CGMCC 4.7466</strain>
    </source>
</reference>
<organism evidence="1 2">
    <name type="scientific">Negadavirga shengliensis</name>
    <dbReference type="NCBI Taxonomy" id="1389218"/>
    <lineage>
        <taxon>Bacteria</taxon>
        <taxon>Pseudomonadati</taxon>
        <taxon>Bacteroidota</taxon>
        <taxon>Cytophagia</taxon>
        <taxon>Cytophagales</taxon>
        <taxon>Cyclobacteriaceae</taxon>
        <taxon>Negadavirga</taxon>
    </lineage>
</organism>
<evidence type="ECO:0000313" key="2">
    <source>
        <dbReference type="Proteomes" id="UP001595818"/>
    </source>
</evidence>
<dbReference type="SUPFAM" id="SSF51182">
    <property type="entry name" value="RmlC-like cupins"/>
    <property type="match status" value="1"/>
</dbReference>
<dbReference type="InterPro" id="IPR014710">
    <property type="entry name" value="RmlC-like_jellyroll"/>
</dbReference>
<accession>A0ABV9SZV1</accession>
<gene>
    <name evidence="1" type="ORF">ACFPFU_09720</name>
</gene>
<protein>
    <submittedName>
        <fullName evidence="1">Cupin domain-containing protein</fullName>
    </submittedName>
</protein>
<dbReference type="PANTHER" id="PTHR37694:SF1">
    <property type="entry name" value="SLR8022 PROTEIN"/>
    <property type="match status" value="1"/>
</dbReference>
<name>A0ABV9SZV1_9BACT</name>
<dbReference type="RefSeq" id="WP_377063930.1">
    <property type="nucleotide sequence ID" value="NZ_JBHSJJ010000004.1"/>
</dbReference>
<dbReference type="PANTHER" id="PTHR37694">
    <property type="entry name" value="SLR8022 PROTEIN"/>
    <property type="match status" value="1"/>
</dbReference>
<keyword evidence="2" id="KW-1185">Reference proteome</keyword>
<evidence type="ECO:0000313" key="1">
    <source>
        <dbReference type="EMBL" id="MFC4871965.1"/>
    </source>
</evidence>
<dbReference type="Gene3D" id="2.60.120.10">
    <property type="entry name" value="Jelly Rolls"/>
    <property type="match status" value="1"/>
</dbReference>